<proteinExistence type="inferred from homology"/>
<dbReference type="InterPro" id="IPR020845">
    <property type="entry name" value="AMP-binding_CS"/>
</dbReference>
<protein>
    <recommendedName>
        <fullName evidence="6">long-chain-fatty-acid--CoA ligase</fullName>
        <ecNumber evidence="6">6.2.1.3</ecNumber>
    </recommendedName>
</protein>
<dbReference type="OrthoDB" id="6503255at2759"/>
<feature type="domain" description="AMP-dependent synthetase/ligase" evidence="8">
    <location>
        <begin position="49"/>
        <end position="327"/>
    </location>
</feature>
<dbReference type="EC" id="6.2.1.3" evidence="6"/>
<dbReference type="GO" id="GO:0030182">
    <property type="term" value="P:neuron differentiation"/>
    <property type="evidence" value="ECO:0007669"/>
    <property type="project" value="TreeGrafter"/>
</dbReference>
<name>A0A7R9Q9X7_9ACAR</name>
<keyword evidence="5" id="KW-0067">ATP-binding</keyword>
<sequence length="383" mass="42701">MIVSCDLMPKIRSLITKIPTVQTIVYINPNNLQKDITSSQVNGFPDNIRLQSLQEVERTGTQMSDIQFQTPKPEDEFVIMYTSGTTGTPKAAIATHRQMVDGSANAVLLVVKDVIQESRSHIYIAFLPLAHVLELTIEFFLFYGGVRIGYASPFTLTDSAPGLVKGQKCDIKLLKPTVMTCVPLVLDRIIKEVHDKLNARTPVSVDFFTYIMGYKSKWTQKGYDCHIVNNLVCSKVQQQLGGRLQIMICGGAPLNATTQATIKAALDVILVQGMDFHDLSYGRVGAPLQGVKVKLIDWDEGGYHRSDQPNPRGEILIGGDSIVMGYYKLPEQTQEAFKVDDRGVRWFYTGDIGEMFADGTFKIIDRRKDLLKLQNGEYISLGK</sequence>
<dbReference type="InterPro" id="IPR042099">
    <property type="entry name" value="ANL_N_sf"/>
</dbReference>
<dbReference type="GO" id="GO:0090433">
    <property type="term" value="F:palmitoyl-CoA ligase activity"/>
    <property type="evidence" value="ECO:0007669"/>
    <property type="project" value="TreeGrafter"/>
</dbReference>
<dbReference type="PROSITE" id="PS00455">
    <property type="entry name" value="AMP_BINDING"/>
    <property type="match status" value="1"/>
</dbReference>
<dbReference type="InterPro" id="IPR000873">
    <property type="entry name" value="AMP-dep_synth/lig_dom"/>
</dbReference>
<dbReference type="PANTHER" id="PTHR43272:SF83">
    <property type="entry name" value="ACYL-COA SYNTHETASE LONG-CHAIN, ISOFORM J"/>
    <property type="match status" value="1"/>
</dbReference>
<keyword evidence="2" id="KW-0436">Ligase</keyword>
<dbReference type="Proteomes" id="UP000759131">
    <property type="component" value="Unassembled WGS sequence"/>
</dbReference>
<reference evidence="9" key="1">
    <citation type="submission" date="2020-11" db="EMBL/GenBank/DDBJ databases">
        <authorList>
            <person name="Tran Van P."/>
        </authorList>
    </citation>
    <scope>NUCLEOTIDE SEQUENCE</scope>
</reference>
<dbReference type="AlphaFoldDB" id="A0A7R9Q9X7"/>
<comment type="similarity">
    <text evidence="1">Belongs to the ATP-dependent AMP-binding enzyme family.</text>
</comment>
<dbReference type="GO" id="GO:0005886">
    <property type="term" value="C:plasma membrane"/>
    <property type="evidence" value="ECO:0007669"/>
    <property type="project" value="TreeGrafter"/>
</dbReference>
<dbReference type="GO" id="GO:0005783">
    <property type="term" value="C:endoplasmic reticulum"/>
    <property type="evidence" value="ECO:0007669"/>
    <property type="project" value="TreeGrafter"/>
</dbReference>
<evidence type="ECO:0000256" key="1">
    <source>
        <dbReference type="ARBA" id="ARBA00006432"/>
    </source>
</evidence>
<evidence type="ECO:0000256" key="6">
    <source>
        <dbReference type="ARBA" id="ARBA00026121"/>
    </source>
</evidence>
<accession>A0A7R9Q9X7</accession>
<dbReference type="Gene3D" id="3.40.50.12780">
    <property type="entry name" value="N-terminal domain of ligase-like"/>
    <property type="match status" value="1"/>
</dbReference>
<keyword evidence="3" id="KW-0547">Nucleotide-binding</keyword>
<comment type="catalytic activity">
    <reaction evidence="7">
        <text>a long-chain fatty acid + ATP + CoA = a long-chain fatty acyl-CoA + AMP + diphosphate</text>
        <dbReference type="Rhea" id="RHEA:15421"/>
        <dbReference type="ChEBI" id="CHEBI:30616"/>
        <dbReference type="ChEBI" id="CHEBI:33019"/>
        <dbReference type="ChEBI" id="CHEBI:57287"/>
        <dbReference type="ChEBI" id="CHEBI:57560"/>
        <dbReference type="ChEBI" id="CHEBI:83139"/>
        <dbReference type="ChEBI" id="CHEBI:456215"/>
        <dbReference type="EC" id="6.2.1.3"/>
    </reaction>
</comment>
<evidence type="ECO:0000256" key="4">
    <source>
        <dbReference type="ARBA" id="ARBA00022832"/>
    </source>
</evidence>
<dbReference type="EMBL" id="CAJPIZ010018751">
    <property type="protein sequence ID" value="CAG2116673.1"/>
    <property type="molecule type" value="Genomic_DNA"/>
</dbReference>
<dbReference type="SUPFAM" id="SSF56801">
    <property type="entry name" value="Acetyl-CoA synthetase-like"/>
    <property type="match status" value="1"/>
</dbReference>
<gene>
    <name evidence="9" type="ORF">OSB1V03_LOCUS16632</name>
</gene>
<evidence type="ECO:0000256" key="3">
    <source>
        <dbReference type="ARBA" id="ARBA00022741"/>
    </source>
</evidence>
<evidence type="ECO:0000256" key="7">
    <source>
        <dbReference type="ARBA" id="ARBA00036813"/>
    </source>
</evidence>
<keyword evidence="4" id="KW-0443">Lipid metabolism</keyword>
<dbReference type="Pfam" id="PF00501">
    <property type="entry name" value="AMP-binding"/>
    <property type="match status" value="1"/>
</dbReference>
<dbReference type="GO" id="GO:0035336">
    <property type="term" value="P:long-chain fatty-acyl-CoA metabolic process"/>
    <property type="evidence" value="ECO:0007669"/>
    <property type="project" value="TreeGrafter"/>
</dbReference>
<feature type="non-terminal residue" evidence="9">
    <location>
        <position position="1"/>
    </location>
</feature>
<evidence type="ECO:0000256" key="5">
    <source>
        <dbReference type="ARBA" id="ARBA00022840"/>
    </source>
</evidence>
<evidence type="ECO:0000313" key="10">
    <source>
        <dbReference type="Proteomes" id="UP000759131"/>
    </source>
</evidence>
<dbReference type="GO" id="GO:0005524">
    <property type="term" value="F:ATP binding"/>
    <property type="evidence" value="ECO:0007669"/>
    <property type="project" value="UniProtKB-KW"/>
</dbReference>
<evidence type="ECO:0000259" key="8">
    <source>
        <dbReference type="Pfam" id="PF00501"/>
    </source>
</evidence>
<organism evidence="9">
    <name type="scientific">Medioppia subpectinata</name>
    <dbReference type="NCBI Taxonomy" id="1979941"/>
    <lineage>
        <taxon>Eukaryota</taxon>
        <taxon>Metazoa</taxon>
        <taxon>Ecdysozoa</taxon>
        <taxon>Arthropoda</taxon>
        <taxon>Chelicerata</taxon>
        <taxon>Arachnida</taxon>
        <taxon>Acari</taxon>
        <taxon>Acariformes</taxon>
        <taxon>Sarcoptiformes</taxon>
        <taxon>Oribatida</taxon>
        <taxon>Brachypylina</taxon>
        <taxon>Oppioidea</taxon>
        <taxon>Oppiidae</taxon>
        <taxon>Medioppia</taxon>
    </lineage>
</organism>
<evidence type="ECO:0000313" key="9">
    <source>
        <dbReference type="EMBL" id="CAD7636412.1"/>
    </source>
</evidence>
<dbReference type="EMBL" id="OC873326">
    <property type="protein sequence ID" value="CAD7636412.1"/>
    <property type="molecule type" value="Genomic_DNA"/>
</dbReference>
<dbReference type="PANTHER" id="PTHR43272">
    <property type="entry name" value="LONG-CHAIN-FATTY-ACID--COA LIGASE"/>
    <property type="match status" value="1"/>
</dbReference>
<evidence type="ECO:0000256" key="2">
    <source>
        <dbReference type="ARBA" id="ARBA00022598"/>
    </source>
</evidence>
<dbReference type="GO" id="GO:0005811">
    <property type="term" value="C:lipid droplet"/>
    <property type="evidence" value="ECO:0007669"/>
    <property type="project" value="TreeGrafter"/>
</dbReference>
<keyword evidence="10" id="KW-1185">Reference proteome</keyword>
<keyword evidence="4" id="KW-0276">Fatty acid metabolism</keyword>